<dbReference type="PRINTS" id="PR00702">
    <property type="entry name" value="ACRIFLAVINRP"/>
</dbReference>
<feature type="transmembrane region" description="Helical" evidence="9">
    <location>
        <begin position="392"/>
        <end position="413"/>
    </location>
</feature>
<dbReference type="NCBIfam" id="TIGR00915">
    <property type="entry name" value="2A0602"/>
    <property type="match status" value="1"/>
</dbReference>
<dbReference type="SUPFAM" id="SSF82693">
    <property type="entry name" value="Multidrug efflux transporter AcrB pore domain, PN1, PN2, PC1 and PC2 subdomains"/>
    <property type="match status" value="3"/>
</dbReference>
<keyword evidence="6 9" id="KW-0812">Transmembrane</keyword>
<dbReference type="PANTHER" id="PTHR32063">
    <property type="match status" value="1"/>
</dbReference>
<dbReference type="Pfam" id="PF00873">
    <property type="entry name" value="ACR_tran"/>
    <property type="match status" value="1"/>
</dbReference>
<comment type="subcellular location">
    <subcellularLocation>
        <location evidence="1 9">Cell inner membrane</location>
        <topology evidence="1 9">Multi-pass membrane protein</topology>
    </subcellularLocation>
</comment>
<evidence type="ECO:0000256" key="5">
    <source>
        <dbReference type="ARBA" id="ARBA00022519"/>
    </source>
</evidence>
<dbReference type="Gene3D" id="3.30.70.1320">
    <property type="entry name" value="Multidrug efflux transporter AcrB pore domain like"/>
    <property type="match status" value="1"/>
</dbReference>
<keyword evidence="5 9" id="KW-0997">Cell inner membrane</keyword>
<evidence type="ECO:0000256" key="2">
    <source>
        <dbReference type="ARBA" id="ARBA00010942"/>
    </source>
</evidence>
<comment type="caution">
    <text evidence="9">Lacks conserved residue(s) required for the propagation of feature annotation.</text>
</comment>
<keyword evidence="3 9" id="KW-0813">Transport</keyword>
<feature type="transmembrane region" description="Helical" evidence="9">
    <location>
        <begin position="867"/>
        <end position="886"/>
    </location>
</feature>
<proteinExistence type="inferred from homology"/>
<dbReference type="SUPFAM" id="SSF82714">
    <property type="entry name" value="Multidrug efflux transporter AcrB TolC docking domain, DN and DC subdomains"/>
    <property type="match status" value="2"/>
</dbReference>
<dbReference type="GO" id="GO:0015562">
    <property type="term" value="F:efflux transmembrane transporter activity"/>
    <property type="evidence" value="ECO:0007669"/>
    <property type="project" value="InterPro"/>
</dbReference>
<reference evidence="10 11" key="1">
    <citation type="submission" date="2019-12" db="EMBL/GenBank/DDBJ databases">
        <title>Draft genome sequences Bradyrhizobium cajani AMBPC1010, Bradyrhizobium pachyrhizi AMBPC1040 and Bradyrhizobium yuanmingense ALSPC3051, three plant growth promoting strains isolated from nodules of Cajanus cajan L. in Dominican Republic.</title>
        <authorList>
            <person name="Flores-Felix J.D."/>
            <person name="Araujo J."/>
            <person name="Diaz-Alcantara C."/>
            <person name="Gonzalez-Andres F."/>
            <person name="Velazquez E."/>
        </authorList>
    </citation>
    <scope>NUCLEOTIDE SEQUENCE [LARGE SCALE GENOMIC DNA]</scope>
    <source>
        <strain evidence="10 11">1010</strain>
    </source>
</reference>
<dbReference type="NCBIfam" id="NF000282">
    <property type="entry name" value="RND_permease_1"/>
    <property type="match status" value="1"/>
</dbReference>
<dbReference type="Gene3D" id="3.30.2090.10">
    <property type="entry name" value="Multidrug efflux transporter AcrB TolC docking domain, DN and DC subdomains"/>
    <property type="match status" value="2"/>
</dbReference>
<dbReference type="GO" id="GO:0042910">
    <property type="term" value="F:xenobiotic transmembrane transporter activity"/>
    <property type="evidence" value="ECO:0007669"/>
    <property type="project" value="TreeGrafter"/>
</dbReference>
<sequence length="1049" mass="111958">MAQFFIRRPVLAWVFALFITIAGAISIPLLPVTQYPKVAPPQLTISTSYPGASPQEIYQGVTRLIEEELNGAARLMYFESTSDTTGSISINVSFEAGTSIEQASVDVQNRLRRIQPRLPAAVTAQGVTVEEASAGFFMIVSLTSTDGRLDEVALGDYLSRNVLGELRRLRGVGRAQLFAAQRAMRVWIDPDKMVGFRLTAADINSAILAQNAQVAAGQIGASPNPVTTDLTATVLVKGQLANTGEFGNIVLRANPDGSTVRLKDVARLELGAENYNFSSRLNGQPSAAVGIQLSSTGNAVATSRAIEAKMNELSRFFPPGVKYSVPYDTSPFVSASIEKVLETLLEAVALVFVVMFVFLQNFRYTLIPTLVVPIALLGTGAVMLAAGFSINVLTMFAMVLAIGILVDDAIVVVENVERIMAREGLSPKDATRKAMDQITGAILGITLVLSSVFIPMAFFPGSTGIIYRQFSLTMVVSILFSAFLALSLTPALCATFLKPIKHGHHEKKGIGGWFNRRFEALTDRYTGAAGGIVRRAGRMMVIYLALVVGLGYFFISLPSAFLPNEDQGYLVVDIQGPPEASANRTLASIKQIEEIFKAEPAVSDIVAIQGYSFSGNGTNAALMFVTLKDWNTRGAGQSAQEIADRANGQLFALKDATSFALSPPPIEGFGNTGGFAFRLQDRNDLGQAALTEAAAELMEKGGKSPVLAGLRIEGLSDAAQVLLVIDREKANTFGVTFTDINNTISANLGSSYINDFPNAGRMQRVIIQARGHDRLRVEDLLKLNVRNAGGGMVPLSSFAMAQWRKGPPQIVGYNGYPTVRIAGEPARGYSSGAAIAEMERLASELPNGIGFEWTGQSLEEIKSGSQAPILFGLSILFVFLLLAGLYESWSIPLSVMLVVPLGVIGCVLAVMLRGMPNDLYFKVGLIAIIGLSAKNAILIVEFAKDYYAEGRSLADAAVDAARIRFRPIIMTSLAFTLGVVPLAIASGASAASQNAIGTGVLGGMISATVLAILFVPAFFVFVLQVLRTRRPASDDDATVEAPAAKPSEA</sequence>
<feature type="transmembrane region" description="Helical" evidence="9">
    <location>
        <begin position="470"/>
        <end position="497"/>
    </location>
</feature>
<keyword evidence="11" id="KW-1185">Reference proteome</keyword>
<dbReference type="Proteomes" id="UP000449969">
    <property type="component" value="Unassembled WGS sequence"/>
</dbReference>
<evidence type="ECO:0000256" key="4">
    <source>
        <dbReference type="ARBA" id="ARBA00022475"/>
    </source>
</evidence>
<keyword evidence="7 9" id="KW-1133">Transmembrane helix</keyword>
<dbReference type="InterPro" id="IPR001036">
    <property type="entry name" value="Acrflvin-R"/>
</dbReference>
<keyword evidence="4" id="KW-1003">Cell membrane</keyword>
<dbReference type="OrthoDB" id="9807350at2"/>
<evidence type="ECO:0000256" key="9">
    <source>
        <dbReference type="RuleBase" id="RU364070"/>
    </source>
</evidence>
<dbReference type="Gene3D" id="1.20.1640.10">
    <property type="entry name" value="Multidrug efflux transporter AcrB transmembrane domain"/>
    <property type="match status" value="2"/>
</dbReference>
<dbReference type="AlphaFoldDB" id="A0A844T959"/>
<feature type="transmembrane region" description="Helical" evidence="9">
    <location>
        <begin position="366"/>
        <end position="386"/>
    </location>
</feature>
<feature type="transmembrane region" description="Helical" evidence="9">
    <location>
        <begin position="919"/>
        <end position="943"/>
    </location>
</feature>
<evidence type="ECO:0000313" key="10">
    <source>
        <dbReference type="EMBL" id="MVT72002.1"/>
    </source>
</evidence>
<feature type="transmembrane region" description="Helical" evidence="9">
    <location>
        <begin position="340"/>
        <end position="359"/>
    </location>
</feature>
<name>A0A844T959_9BRAD</name>
<accession>A0A844T959</accession>
<dbReference type="GO" id="GO:0005886">
    <property type="term" value="C:plasma membrane"/>
    <property type="evidence" value="ECO:0007669"/>
    <property type="project" value="UniProtKB-SubCell"/>
</dbReference>
<evidence type="ECO:0000313" key="11">
    <source>
        <dbReference type="Proteomes" id="UP000449969"/>
    </source>
</evidence>
<keyword evidence="8 9" id="KW-0472">Membrane</keyword>
<comment type="similarity">
    <text evidence="2 9">Belongs to the resistance-nodulation-cell division (RND) (TC 2.A.6) family.</text>
</comment>
<dbReference type="InterPro" id="IPR004764">
    <property type="entry name" value="MdtF-like"/>
</dbReference>
<dbReference type="GO" id="GO:0009636">
    <property type="term" value="P:response to toxic substance"/>
    <property type="evidence" value="ECO:0007669"/>
    <property type="project" value="UniProtKB-ARBA"/>
</dbReference>
<feature type="transmembrane region" description="Helical" evidence="9">
    <location>
        <begin position="968"/>
        <end position="988"/>
    </location>
</feature>
<comment type="caution">
    <text evidence="10">The sequence shown here is derived from an EMBL/GenBank/DDBJ whole genome shotgun (WGS) entry which is preliminary data.</text>
</comment>
<feature type="transmembrane region" description="Helical" evidence="9">
    <location>
        <begin position="541"/>
        <end position="562"/>
    </location>
</feature>
<dbReference type="Gene3D" id="3.30.70.1440">
    <property type="entry name" value="Multidrug efflux transporter AcrB pore domain"/>
    <property type="match status" value="1"/>
</dbReference>
<evidence type="ECO:0000256" key="8">
    <source>
        <dbReference type="ARBA" id="ARBA00023136"/>
    </source>
</evidence>
<dbReference type="PANTHER" id="PTHR32063:SF10">
    <property type="entry name" value="EFFLUX PUMP MEMBRANE TRANSPORTER"/>
    <property type="match status" value="1"/>
</dbReference>
<dbReference type="FunFam" id="1.20.1640.10:FF:000001">
    <property type="entry name" value="Efflux pump membrane transporter"/>
    <property type="match status" value="1"/>
</dbReference>
<dbReference type="SUPFAM" id="SSF82866">
    <property type="entry name" value="Multidrug efflux transporter AcrB transmembrane domain"/>
    <property type="match status" value="2"/>
</dbReference>
<dbReference type="InterPro" id="IPR027463">
    <property type="entry name" value="AcrB_DN_DC_subdom"/>
</dbReference>
<dbReference type="RefSeq" id="WP_157327343.1">
    <property type="nucleotide sequence ID" value="NZ_JANADL010000009.1"/>
</dbReference>
<gene>
    <name evidence="10" type="ORF">GPL20_02560</name>
</gene>
<evidence type="ECO:0000256" key="7">
    <source>
        <dbReference type="ARBA" id="ARBA00022989"/>
    </source>
</evidence>
<dbReference type="EMBL" id="WQNE01000001">
    <property type="protein sequence ID" value="MVT72002.1"/>
    <property type="molecule type" value="Genomic_DNA"/>
</dbReference>
<evidence type="ECO:0000256" key="3">
    <source>
        <dbReference type="ARBA" id="ARBA00022448"/>
    </source>
</evidence>
<protein>
    <recommendedName>
        <fullName evidence="9">Efflux pump membrane transporter</fullName>
    </recommendedName>
</protein>
<feature type="transmembrane region" description="Helical" evidence="9">
    <location>
        <begin position="434"/>
        <end position="458"/>
    </location>
</feature>
<dbReference type="Gene3D" id="3.30.70.1430">
    <property type="entry name" value="Multidrug efflux transporter AcrB pore domain"/>
    <property type="match status" value="2"/>
</dbReference>
<dbReference type="FunFam" id="3.30.70.1430:FF:000001">
    <property type="entry name" value="Efflux pump membrane transporter"/>
    <property type="match status" value="1"/>
</dbReference>
<feature type="transmembrane region" description="Helical" evidence="9">
    <location>
        <begin position="1000"/>
        <end position="1023"/>
    </location>
</feature>
<evidence type="ECO:0000256" key="1">
    <source>
        <dbReference type="ARBA" id="ARBA00004429"/>
    </source>
</evidence>
<feature type="transmembrane region" description="Helical" evidence="9">
    <location>
        <begin position="893"/>
        <end position="913"/>
    </location>
</feature>
<organism evidence="10 11">
    <name type="scientific">Bradyrhizobium cajani</name>
    <dbReference type="NCBI Taxonomy" id="1928661"/>
    <lineage>
        <taxon>Bacteria</taxon>
        <taxon>Pseudomonadati</taxon>
        <taxon>Pseudomonadota</taxon>
        <taxon>Alphaproteobacteria</taxon>
        <taxon>Hyphomicrobiales</taxon>
        <taxon>Nitrobacteraceae</taxon>
        <taxon>Bradyrhizobium</taxon>
    </lineage>
</organism>
<evidence type="ECO:0000256" key="6">
    <source>
        <dbReference type="ARBA" id="ARBA00022692"/>
    </source>
</evidence>